<sequence length="347" mass="37879">MNIVKGVADLLRKGSSSYGGDNRSGSSRLRFSPPSPIIRFSDIGDESILNALWGRYENVTDKGEKKRSFQIFLKQFLVVFQNWEPVSIEQSRNVVNSASTTEVAKQGPDVVLGCTFGHPAEIVLCLTEDLAQITSIINEYQLGALSTITSEGIPVLDALTVVVRSLHNCRLFGYYGGIQKITALMKATVVQLKTIASALSTDGNLSNDVVERTAIFQNVLVRAVSIIGSFINLHSNIYKAHLNSSHLEFFVSRGSMETTEHSTDVNGSLTEELLLWHKKAVVSVMEAGGLNWLVDSHSSWRAREDQCLGIGACVCGEAGLEDVSRLKPSRIVCKLSSYVAPNPNSFP</sequence>
<protein>
    <submittedName>
        <fullName evidence="1">Uncharacterized protein</fullName>
    </submittedName>
</protein>
<evidence type="ECO:0000313" key="2">
    <source>
        <dbReference type="Proteomes" id="UP000595140"/>
    </source>
</evidence>
<keyword evidence="2" id="KW-1185">Reference proteome</keyword>
<gene>
    <name evidence="1" type="ORF">CCAM_LOCUS4040</name>
</gene>
<dbReference type="AlphaFoldDB" id="A0A484KED5"/>
<name>A0A484KED5_9ASTE</name>
<proteinExistence type="predicted"/>
<evidence type="ECO:0000313" key="1">
    <source>
        <dbReference type="EMBL" id="VFQ62264.1"/>
    </source>
</evidence>
<dbReference type="Proteomes" id="UP000595140">
    <property type="component" value="Unassembled WGS sequence"/>
</dbReference>
<accession>A0A484KED5</accession>
<organism evidence="1 2">
    <name type="scientific">Cuscuta campestris</name>
    <dbReference type="NCBI Taxonomy" id="132261"/>
    <lineage>
        <taxon>Eukaryota</taxon>
        <taxon>Viridiplantae</taxon>
        <taxon>Streptophyta</taxon>
        <taxon>Embryophyta</taxon>
        <taxon>Tracheophyta</taxon>
        <taxon>Spermatophyta</taxon>
        <taxon>Magnoliopsida</taxon>
        <taxon>eudicotyledons</taxon>
        <taxon>Gunneridae</taxon>
        <taxon>Pentapetalae</taxon>
        <taxon>asterids</taxon>
        <taxon>lamiids</taxon>
        <taxon>Solanales</taxon>
        <taxon>Convolvulaceae</taxon>
        <taxon>Cuscuteae</taxon>
        <taxon>Cuscuta</taxon>
        <taxon>Cuscuta subgen. Grammica</taxon>
        <taxon>Cuscuta sect. Cleistogrammica</taxon>
    </lineage>
</organism>
<dbReference type="EMBL" id="OOIL02000230">
    <property type="protein sequence ID" value="VFQ62264.1"/>
    <property type="molecule type" value="Genomic_DNA"/>
</dbReference>
<dbReference type="OrthoDB" id="1303620at2759"/>
<reference evidence="1 2" key="1">
    <citation type="submission" date="2018-04" db="EMBL/GenBank/DDBJ databases">
        <authorList>
            <person name="Vogel A."/>
        </authorList>
    </citation>
    <scope>NUCLEOTIDE SEQUENCE [LARGE SCALE GENOMIC DNA]</scope>
</reference>